<dbReference type="SMART" id="SM00028">
    <property type="entry name" value="TPR"/>
    <property type="match status" value="2"/>
</dbReference>
<evidence type="ECO:0000256" key="3">
    <source>
        <dbReference type="PROSITE-ProRule" id="PRU00339"/>
    </source>
</evidence>
<evidence type="ECO:0000313" key="6">
    <source>
        <dbReference type="EMBL" id="TMQ66053.1"/>
    </source>
</evidence>
<evidence type="ECO:0000313" key="7">
    <source>
        <dbReference type="Proteomes" id="UP000317691"/>
    </source>
</evidence>
<keyword evidence="2 3" id="KW-0802">TPR repeat</keyword>
<feature type="transmembrane region" description="Helical" evidence="5">
    <location>
        <begin position="195"/>
        <end position="224"/>
    </location>
</feature>
<feature type="transmembrane region" description="Helical" evidence="5">
    <location>
        <begin position="31"/>
        <end position="50"/>
    </location>
</feature>
<keyword evidence="5" id="KW-0472">Membrane</keyword>
<sequence length="571" mass="63927">MLTRQERRFRRRRRSARPAPEALRPAESTPLLLQAAAFLAVFAAAILVNLKTLHYGFLTSWDDPTYVVDNPWIRGLSRENLIYVFTKPYFANYLPLHLVSYMVDYTLWGLNPFGYHLQSVLLNGLNAILALFVTRRLFANFLLAFLAALLFAVHPSHVEAVAWISIRKDLLSTAFLLLTVLFYHRATGSRSLGRGAYAASIGCFTLGLLSKVSIVALPLFLLVLDWFPRAGRRRIPWKAAIANKIPYALIGLVLVRINTLVQVKAKAAYAQDPIPYLMVKGHAVWNYLALLTGIPSGRPVYDTPEFASGLASVAANLAGILVLPAVLWIAHRRRWDALGLGAGWVLALLLPAILFPLVTYMADRYLYGPSLGFCWLLAAGIVAVGRRMESIRLRAGVTAILTALPLTLFAYRTIEYDRAWAGSEPLWKYAIARSKDYRVRNNLAQAMMIEKRWADAERLYRQASAVENIVSHQGLAAVYYDTHRYPEAQREIERALEIAHKHGAAYTDLTDATMEDLAEIEYTAGAIYWVQSQNQKAIEAWEAALRANPRHAGAAQWLRTARGEPAPVTTK</sequence>
<keyword evidence="5" id="KW-1133">Transmembrane helix</keyword>
<dbReference type="AlphaFoldDB" id="A0A538TQZ3"/>
<evidence type="ECO:0000256" key="5">
    <source>
        <dbReference type="SAM" id="Phobius"/>
    </source>
</evidence>
<dbReference type="InterPro" id="IPR019734">
    <property type="entry name" value="TPR_rpt"/>
</dbReference>
<feature type="transmembrane region" description="Helical" evidence="5">
    <location>
        <begin position="273"/>
        <end position="294"/>
    </location>
</feature>
<reference evidence="6 7" key="1">
    <citation type="journal article" date="2019" name="Nat. Microbiol.">
        <title>Mediterranean grassland soil C-N compound turnover is dependent on rainfall and depth, and is mediated by genomically divergent microorganisms.</title>
        <authorList>
            <person name="Diamond S."/>
            <person name="Andeer P.F."/>
            <person name="Li Z."/>
            <person name="Crits-Christoph A."/>
            <person name="Burstein D."/>
            <person name="Anantharaman K."/>
            <person name="Lane K.R."/>
            <person name="Thomas B.C."/>
            <person name="Pan C."/>
            <person name="Northen T.R."/>
            <person name="Banfield J.F."/>
        </authorList>
    </citation>
    <scope>NUCLEOTIDE SEQUENCE [LARGE SCALE GENOMIC DNA]</scope>
    <source>
        <strain evidence="6">WS_9</strain>
    </source>
</reference>
<proteinExistence type="predicted"/>
<feature type="transmembrane region" description="Helical" evidence="5">
    <location>
        <begin position="160"/>
        <end position="183"/>
    </location>
</feature>
<feature type="transmembrane region" description="Helical" evidence="5">
    <location>
        <begin position="113"/>
        <end position="132"/>
    </location>
</feature>
<dbReference type="InterPro" id="IPR011990">
    <property type="entry name" value="TPR-like_helical_dom_sf"/>
</dbReference>
<feature type="transmembrane region" description="Helical" evidence="5">
    <location>
        <begin position="365"/>
        <end position="384"/>
    </location>
</feature>
<evidence type="ECO:0000256" key="4">
    <source>
        <dbReference type="SAM" id="MobiDB-lite"/>
    </source>
</evidence>
<dbReference type="EMBL" id="VBOZ01000010">
    <property type="protein sequence ID" value="TMQ66053.1"/>
    <property type="molecule type" value="Genomic_DNA"/>
</dbReference>
<name>A0A538TQZ3_UNCEI</name>
<accession>A0A538TQZ3</accession>
<evidence type="ECO:0000256" key="1">
    <source>
        <dbReference type="ARBA" id="ARBA00022737"/>
    </source>
</evidence>
<dbReference type="InterPro" id="IPR052346">
    <property type="entry name" value="O-mannosyl-transferase_TMTC"/>
</dbReference>
<keyword evidence="5" id="KW-0812">Transmembrane</keyword>
<organism evidence="6 7">
    <name type="scientific">Eiseniibacteriota bacterium</name>
    <dbReference type="NCBI Taxonomy" id="2212470"/>
    <lineage>
        <taxon>Bacteria</taxon>
        <taxon>Candidatus Eiseniibacteriota</taxon>
    </lineage>
</organism>
<dbReference type="PANTHER" id="PTHR44227">
    <property type="match status" value="1"/>
</dbReference>
<dbReference type="Proteomes" id="UP000317691">
    <property type="component" value="Unassembled WGS sequence"/>
</dbReference>
<evidence type="ECO:0000256" key="2">
    <source>
        <dbReference type="ARBA" id="ARBA00022803"/>
    </source>
</evidence>
<feature type="transmembrane region" description="Helical" evidence="5">
    <location>
        <begin position="306"/>
        <end position="330"/>
    </location>
</feature>
<dbReference type="SUPFAM" id="SSF48452">
    <property type="entry name" value="TPR-like"/>
    <property type="match status" value="1"/>
</dbReference>
<keyword evidence="1" id="KW-0677">Repeat</keyword>
<gene>
    <name evidence="6" type="ORF">E6K79_04115</name>
</gene>
<feature type="compositionally biased region" description="Basic residues" evidence="4">
    <location>
        <begin position="7"/>
        <end position="16"/>
    </location>
</feature>
<dbReference type="PANTHER" id="PTHR44227:SF3">
    <property type="entry name" value="PROTEIN O-MANNOSYL-TRANSFERASE TMTC4"/>
    <property type="match status" value="1"/>
</dbReference>
<feature type="region of interest" description="Disordered" evidence="4">
    <location>
        <begin position="1"/>
        <end position="22"/>
    </location>
</feature>
<dbReference type="PROSITE" id="PS50005">
    <property type="entry name" value="TPR"/>
    <property type="match status" value="1"/>
</dbReference>
<feature type="transmembrane region" description="Helical" evidence="5">
    <location>
        <begin position="244"/>
        <end position="261"/>
    </location>
</feature>
<feature type="transmembrane region" description="Helical" evidence="5">
    <location>
        <begin position="137"/>
        <end position="154"/>
    </location>
</feature>
<feature type="repeat" description="TPR" evidence="3">
    <location>
        <begin position="518"/>
        <end position="551"/>
    </location>
</feature>
<feature type="transmembrane region" description="Helical" evidence="5">
    <location>
        <begin position="337"/>
        <end position="359"/>
    </location>
</feature>
<dbReference type="Gene3D" id="1.25.40.10">
    <property type="entry name" value="Tetratricopeptide repeat domain"/>
    <property type="match status" value="1"/>
</dbReference>
<protein>
    <submittedName>
        <fullName evidence="6">Tetratricopeptide repeat protein</fullName>
    </submittedName>
</protein>
<comment type="caution">
    <text evidence="6">The sequence shown here is derived from an EMBL/GenBank/DDBJ whole genome shotgun (WGS) entry which is preliminary data.</text>
</comment>